<dbReference type="PROSITE" id="PS52029">
    <property type="entry name" value="LD_TPASE"/>
    <property type="match status" value="1"/>
</dbReference>
<keyword evidence="3 6" id="KW-0133">Cell shape</keyword>
<dbReference type="CDD" id="cd16913">
    <property type="entry name" value="YkuD_like"/>
    <property type="match status" value="1"/>
</dbReference>
<protein>
    <submittedName>
        <fullName evidence="10">L,D-transpeptidase catalytic domain</fullName>
    </submittedName>
</protein>
<feature type="domain" description="L,D-TPase catalytic" evidence="9">
    <location>
        <begin position="304"/>
        <end position="416"/>
    </location>
</feature>
<evidence type="ECO:0000256" key="4">
    <source>
        <dbReference type="ARBA" id="ARBA00022984"/>
    </source>
</evidence>
<dbReference type="RefSeq" id="WP_073344636.1">
    <property type="nucleotide sequence ID" value="NZ_FQVH01000023.1"/>
</dbReference>
<dbReference type="GO" id="GO:0018104">
    <property type="term" value="P:peptidoglycan-protein cross-linking"/>
    <property type="evidence" value="ECO:0007669"/>
    <property type="project" value="TreeGrafter"/>
</dbReference>
<feature type="active site" description="Nucleophile" evidence="6">
    <location>
        <position position="402"/>
    </location>
</feature>
<dbReference type="Pfam" id="PF07833">
    <property type="entry name" value="Cu_amine_oxidN1"/>
    <property type="match status" value="1"/>
</dbReference>
<keyword evidence="5 6" id="KW-0961">Cell wall biogenesis/degradation</keyword>
<dbReference type="OrthoDB" id="2083476at2"/>
<dbReference type="Gene3D" id="2.30.30.40">
    <property type="entry name" value="SH3 Domains"/>
    <property type="match status" value="1"/>
</dbReference>
<evidence type="ECO:0000256" key="3">
    <source>
        <dbReference type="ARBA" id="ARBA00022960"/>
    </source>
</evidence>
<dbReference type="SUPFAM" id="SSF141523">
    <property type="entry name" value="L,D-transpeptidase catalytic domain-like"/>
    <property type="match status" value="1"/>
</dbReference>
<evidence type="ECO:0000256" key="5">
    <source>
        <dbReference type="ARBA" id="ARBA00023316"/>
    </source>
</evidence>
<dbReference type="Gene3D" id="2.40.440.10">
    <property type="entry name" value="L,D-transpeptidase catalytic domain-like"/>
    <property type="match status" value="1"/>
</dbReference>
<keyword evidence="11" id="KW-1185">Reference proteome</keyword>
<evidence type="ECO:0000313" key="11">
    <source>
        <dbReference type="Proteomes" id="UP000184088"/>
    </source>
</evidence>
<evidence type="ECO:0000256" key="1">
    <source>
        <dbReference type="ARBA" id="ARBA00004752"/>
    </source>
</evidence>
<dbReference type="GO" id="GO:0071972">
    <property type="term" value="F:peptidoglycan L,D-transpeptidase activity"/>
    <property type="evidence" value="ECO:0007669"/>
    <property type="project" value="TreeGrafter"/>
</dbReference>
<reference evidence="10 11" key="1">
    <citation type="submission" date="2016-11" db="EMBL/GenBank/DDBJ databases">
        <authorList>
            <person name="Jaros S."/>
            <person name="Januszkiewicz K."/>
            <person name="Wedrychowicz H."/>
        </authorList>
    </citation>
    <scope>NUCLEOTIDE SEQUENCE [LARGE SCALE GENOMIC DNA]</scope>
    <source>
        <strain evidence="10 11">DSM 17918</strain>
    </source>
</reference>
<sequence length="416" mass="46692">MGLKVISAVLTVIVMLSTIVHPAFSATAVPEAIKSIIQDAILLHIDSPDAFVKGTETKIDSKGIIKPYIKNNRVMVPLRFIAENLSAKVDYDNKTGIITLEFDSNKIIMKANDSTMIVNDKKVQLDMPPEIFQGTTMVPVRAVAEALGKKVSWNEKGLIAIGDEDIFEGKDNNFIETLNKLFSETTENPPKPPVNPPKPPTRDLDALVKPSSVIATLKRDAPLYKYNNTGHRIGTLKKGEKVEVIQDRSGVWYNVKSLSSSTVGWTYGVDLIIPPDPPTNKDLLTKEELERYVNTKGFTSDTPYFVWVDISRQYTYVFMGTKGKWRLYKSIPCATGKNSSPTIRGIFKIGNRGEEMYFPQYKSKVKYWVSFYGSLYLFHSVLLDKNDRIIDPTLLKRASHGCIRLPLQDSNGFMIM</sequence>
<dbReference type="Proteomes" id="UP000184088">
    <property type="component" value="Unassembled WGS sequence"/>
</dbReference>
<dbReference type="UniPathway" id="UPA00219"/>
<organism evidence="10 11">
    <name type="scientific">Caldanaerobius fijiensis DSM 17918</name>
    <dbReference type="NCBI Taxonomy" id="1121256"/>
    <lineage>
        <taxon>Bacteria</taxon>
        <taxon>Bacillati</taxon>
        <taxon>Bacillota</taxon>
        <taxon>Clostridia</taxon>
        <taxon>Thermoanaerobacterales</taxon>
        <taxon>Thermoanaerobacteraceae</taxon>
        <taxon>Caldanaerobius</taxon>
    </lineage>
</organism>
<dbReference type="Pfam" id="PF03734">
    <property type="entry name" value="YkuD"/>
    <property type="match status" value="1"/>
</dbReference>
<name>A0A1M5BR28_9THEO</name>
<accession>A0A1M5BR28</accession>
<dbReference type="STRING" id="1121256.SAMN02746089_01935"/>
<evidence type="ECO:0000256" key="6">
    <source>
        <dbReference type="PROSITE-ProRule" id="PRU01373"/>
    </source>
</evidence>
<dbReference type="SUPFAM" id="SSF55383">
    <property type="entry name" value="Copper amine oxidase, domain N"/>
    <property type="match status" value="1"/>
</dbReference>
<feature type="compositionally biased region" description="Pro residues" evidence="7">
    <location>
        <begin position="189"/>
        <end position="199"/>
    </location>
</feature>
<dbReference type="GO" id="GO:0008360">
    <property type="term" value="P:regulation of cell shape"/>
    <property type="evidence" value="ECO:0007669"/>
    <property type="project" value="UniProtKB-UniRule"/>
</dbReference>
<dbReference type="Gene3D" id="3.30.457.10">
    <property type="entry name" value="Copper amine oxidase-like, N-terminal domain"/>
    <property type="match status" value="1"/>
</dbReference>
<dbReference type="PANTHER" id="PTHR30582">
    <property type="entry name" value="L,D-TRANSPEPTIDASE"/>
    <property type="match status" value="1"/>
</dbReference>
<dbReference type="InterPro" id="IPR005490">
    <property type="entry name" value="LD_TPept_cat_dom"/>
</dbReference>
<dbReference type="GO" id="GO:0071555">
    <property type="term" value="P:cell wall organization"/>
    <property type="evidence" value="ECO:0007669"/>
    <property type="project" value="UniProtKB-UniRule"/>
</dbReference>
<evidence type="ECO:0000256" key="2">
    <source>
        <dbReference type="ARBA" id="ARBA00022679"/>
    </source>
</evidence>
<dbReference type="EMBL" id="FQVH01000023">
    <property type="protein sequence ID" value="SHF44840.1"/>
    <property type="molecule type" value="Genomic_DNA"/>
</dbReference>
<dbReference type="InterPro" id="IPR012854">
    <property type="entry name" value="Cu_amine_oxidase-like_N"/>
</dbReference>
<dbReference type="PANTHER" id="PTHR30582:SF2">
    <property type="entry name" value="L,D-TRANSPEPTIDASE YCIB-RELATED"/>
    <property type="match status" value="1"/>
</dbReference>
<evidence type="ECO:0000256" key="8">
    <source>
        <dbReference type="SAM" id="SignalP"/>
    </source>
</evidence>
<feature type="region of interest" description="Disordered" evidence="7">
    <location>
        <begin position="183"/>
        <end position="203"/>
    </location>
</feature>
<keyword evidence="4 6" id="KW-0573">Peptidoglycan synthesis</keyword>
<dbReference type="InterPro" id="IPR050979">
    <property type="entry name" value="LD-transpeptidase"/>
</dbReference>
<dbReference type="InterPro" id="IPR038063">
    <property type="entry name" value="Transpep_catalytic_dom"/>
</dbReference>
<dbReference type="AlphaFoldDB" id="A0A1M5BR28"/>
<gene>
    <name evidence="10" type="ORF">SAMN02746089_01935</name>
</gene>
<proteinExistence type="predicted"/>
<dbReference type="GO" id="GO:0005576">
    <property type="term" value="C:extracellular region"/>
    <property type="evidence" value="ECO:0007669"/>
    <property type="project" value="TreeGrafter"/>
</dbReference>
<comment type="pathway">
    <text evidence="1 6">Cell wall biogenesis; peptidoglycan biosynthesis.</text>
</comment>
<feature type="chain" id="PRO_5012251486" evidence="8">
    <location>
        <begin position="26"/>
        <end position="416"/>
    </location>
</feature>
<keyword evidence="2" id="KW-0808">Transferase</keyword>
<evidence type="ECO:0000256" key="7">
    <source>
        <dbReference type="SAM" id="MobiDB-lite"/>
    </source>
</evidence>
<keyword evidence="8" id="KW-0732">Signal</keyword>
<evidence type="ECO:0000259" key="9">
    <source>
        <dbReference type="PROSITE" id="PS52029"/>
    </source>
</evidence>
<evidence type="ECO:0000313" key="10">
    <source>
        <dbReference type="EMBL" id="SHF44840.1"/>
    </source>
</evidence>
<feature type="signal peptide" evidence="8">
    <location>
        <begin position="1"/>
        <end position="25"/>
    </location>
</feature>
<feature type="active site" description="Proton donor/acceptor" evidence="6">
    <location>
        <position position="379"/>
    </location>
</feature>
<dbReference type="GO" id="GO:0016740">
    <property type="term" value="F:transferase activity"/>
    <property type="evidence" value="ECO:0007669"/>
    <property type="project" value="UniProtKB-KW"/>
</dbReference>
<dbReference type="InterPro" id="IPR036582">
    <property type="entry name" value="Mao_N_sf"/>
</dbReference>